<proteinExistence type="predicted"/>
<sequence length="70" mass="7441">MTILVRWVPGGALAALSTIVMYGKIVSTKAILDKNTNQCKAAITLETVSCRRRTAIPAVNLDISRGSLAP</sequence>
<gene>
    <name evidence="1" type="ORF">EYF80_049403</name>
</gene>
<accession>A0A4Z2FGY3</accession>
<name>A0A4Z2FGY3_9TELE</name>
<dbReference type="Proteomes" id="UP000314294">
    <property type="component" value="Unassembled WGS sequence"/>
</dbReference>
<dbReference type="EMBL" id="SRLO01001190">
    <property type="protein sequence ID" value="TNN40439.1"/>
    <property type="molecule type" value="Genomic_DNA"/>
</dbReference>
<dbReference type="AlphaFoldDB" id="A0A4Z2FGY3"/>
<evidence type="ECO:0000313" key="2">
    <source>
        <dbReference type="Proteomes" id="UP000314294"/>
    </source>
</evidence>
<keyword evidence="2" id="KW-1185">Reference proteome</keyword>
<organism evidence="1 2">
    <name type="scientific">Liparis tanakae</name>
    <name type="common">Tanaka's snailfish</name>
    <dbReference type="NCBI Taxonomy" id="230148"/>
    <lineage>
        <taxon>Eukaryota</taxon>
        <taxon>Metazoa</taxon>
        <taxon>Chordata</taxon>
        <taxon>Craniata</taxon>
        <taxon>Vertebrata</taxon>
        <taxon>Euteleostomi</taxon>
        <taxon>Actinopterygii</taxon>
        <taxon>Neopterygii</taxon>
        <taxon>Teleostei</taxon>
        <taxon>Neoteleostei</taxon>
        <taxon>Acanthomorphata</taxon>
        <taxon>Eupercaria</taxon>
        <taxon>Perciformes</taxon>
        <taxon>Cottioidei</taxon>
        <taxon>Cottales</taxon>
        <taxon>Liparidae</taxon>
        <taxon>Liparis</taxon>
    </lineage>
</organism>
<comment type="caution">
    <text evidence="1">The sequence shown here is derived from an EMBL/GenBank/DDBJ whole genome shotgun (WGS) entry which is preliminary data.</text>
</comment>
<reference evidence="1 2" key="1">
    <citation type="submission" date="2019-03" db="EMBL/GenBank/DDBJ databases">
        <title>First draft genome of Liparis tanakae, snailfish: a comprehensive survey of snailfish specific genes.</title>
        <authorList>
            <person name="Kim W."/>
            <person name="Song I."/>
            <person name="Jeong J.-H."/>
            <person name="Kim D."/>
            <person name="Kim S."/>
            <person name="Ryu S."/>
            <person name="Song J.Y."/>
            <person name="Lee S.K."/>
        </authorList>
    </citation>
    <scope>NUCLEOTIDE SEQUENCE [LARGE SCALE GENOMIC DNA]</scope>
    <source>
        <tissue evidence="1">Muscle</tissue>
    </source>
</reference>
<protein>
    <submittedName>
        <fullName evidence="1">Uncharacterized protein</fullName>
    </submittedName>
</protein>
<evidence type="ECO:0000313" key="1">
    <source>
        <dbReference type="EMBL" id="TNN40439.1"/>
    </source>
</evidence>